<evidence type="ECO:0000313" key="1">
    <source>
        <dbReference type="EMBL" id="PCI25236.1"/>
    </source>
</evidence>
<proteinExistence type="predicted"/>
<dbReference type="AlphaFoldDB" id="A0A2A4SV06"/>
<dbReference type="EMBL" id="NVSR01000115">
    <property type="protein sequence ID" value="PCI25236.1"/>
    <property type="molecule type" value="Genomic_DNA"/>
</dbReference>
<accession>A0A2A4SV06</accession>
<gene>
    <name evidence="1" type="ORF">COB67_10860</name>
</gene>
<sequence length="239" mass="27121">MDRYDFSFQRARKTHPTKRGTRKAVVCTFLLLLFALGACTKAEPLLTHDYLPESYQITEQQSSLENTYIIPLNQNLKQNEQLIRFWGQGSYTTLYKQSHPILPIKKSSLTGLHSFLNQSIDIYYLSPKPGESLNPSKVTANLDCDALSNLEIKFQMSHDPLHPFSEKNLTMLLISSHELLLQKGAIAIYPKILGKKLRELNQLPPLRPMEAFNLFADGSKKMQGEPPSSGIIVCRRKSS</sequence>
<organism evidence="1 2">
    <name type="scientific">SAR324 cluster bacterium</name>
    <dbReference type="NCBI Taxonomy" id="2024889"/>
    <lineage>
        <taxon>Bacteria</taxon>
        <taxon>Deltaproteobacteria</taxon>
        <taxon>SAR324 cluster</taxon>
    </lineage>
</organism>
<comment type="caution">
    <text evidence="1">The sequence shown here is derived from an EMBL/GenBank/DDBJ whole genome shotgun (WGS) entry which is preliminary data.</text>
</comment>
<reference evidence="2" key="1">
    <citation type="submission" date="2017-08" db="EMBL/GenBank/DDBJ databases">
        <title>A dynamic microbial community with high functional redundancy inhabits the cold, oxic subseafloor aquifer.</title>
        <authorList>
            <person name="Tully B.J."/>
            <person name="Wheat C.G."/>
            <person name="Glazer B.T."/>
            <person name="Huber J.A."/>
        </authorList>
    </citation>
    <scope>NUCLEOTIDE SEQUENCE [LARGE SCALE GENOMIC DNA]</scope>
</reference>
<dbReference type="Proteomes" id="UP000218113">
    <property type="component" value="Unassembled WGS sequence"/>
</dbReference>
<name>A0A2A4SV06_9DELT</name>
<protein>
    <submittedName>
        <fullName evidence="1">Uncharacterized protein</fullName>
    </submittedName>
</protein>
<evidence type="ECO:0000313" key="2">
    <source>
        <dbReference type="Proteomes" id="UP000218113"/>
    </source>
</evidence>